<comment type="caution">
    <text evidence="1">The sequence shown here is derived from an EMBL/GenBank/DDBJ whole genome shotgun (WGS) entry which is preliminary data.</text>
</comment>
<dbReference type="Gene3D" id="3.90.25.10">
    <property type="entry name" value="UDP-galactose 4-epimerase, domain 1"/>
    <property type="match status" value="1"/>
</dbReference>
<name>X1C047_9ZZZZ</name>
<reference evidence="1" key="1">
    <citation type="journal article" date="2014" name="Front. Microbiol.">
        <title>High frequency of phylogenetically diverse reductive dehalogenase-homologous genes in deep subseafloor sedimentary metagenomes.</title>
        <authorList>
            <person name="Kawai M."/>
            <person name="Futagami T."/>
            <person name="Toyoda A."/>
            <person name="Takaki Y."/>
            <person name="Nishi S."/>
            <person name="Hori S."/>
            <person name="Arai W."/>
            <person name="Tsubouchi T."/>
            <person name="Morono Y."/>
            <person name="Uchiyama I."/>
            <person name="Ito T."/>
            <person name="Fujiyama A."/>
            <person name="Inagaki F."/>
            <person name="Takami H."/>
        </authorList>
    </citation>
    <scope>NUCLEOTIDE SEQUENCE</scope>
    <source>
        <strain evidence="1">Expedition CK06-06</strain>
    </source>
</reference>
<proteinExistence type="predicted"/>
<dbReference type="InterPro" id="IPR036291">
    <property type="entry name" value="NAD(P)-bd_dom_sf"/>
</dbReference>
<evidence type="ECO:0008006" key="2">
    <source>
        <dbReference type="Google" id="ProtNLM"/>
    </source>
</evidence>
<accession>X1C047</accession>
<dbReference type="SUPFAM" id="SSF51735">
    <property type="entry name" value="NAD(P)-binding Rossmann-fold domains"/>
    <property type="match status" value="1"/>
</dbReference>
<gene>
    <name evidence="1" type="ORF">S01H4_23072</name>
</gene>
<evidence type="ECO:0000313" key="1">
    <source>
        <dbReference type="EMBL" id="GAG89843.1"/>
    </source>
</evidence>
<organism evidence="1">
    <name type="scientific">marine sediment metagenome</name>
    <dbReference type="NCBI Taxonomy" id="412755"/>
    <lineage>
        <taxon>unclassified sequences</taxon>
        <taxon>metagenomes</taxon>
        <taxon>ecological metagenomes</taxon>
    </lineage>
</organism>
<feature type="non-terminal residue" evidence="1">
    <location>
        <position position="1"/>
    </location>
</feature>
<sequence length="93" mass="11130">SVESVEEVVSELSRFWGEQAQWETDSGDHPHEAHYLKLDCSKARTKLGWAPCWDLTTALRKTAEWYQAYRKQPQKIREKTLEQIREYMKEQRC</sequence>
<protein>
    <recommendedName>
        <fullName evidence="2">NAD(P)-binding domain-containing protein</fullName>
    </recommendedName>
</protein>
<dbReference type="AlphaFoldDB" id="X1C047"/>
<dbReference type="EMBL" id="BART01010658">
    <property type="protein sequence ID" value="GAG89843.1"/>
    <property type="molecule type" value="Genomic_DNA"/>
</dbReference>